<protein>
    <submittedName>
        <fullName evidence="2">Uncharacterized protein</fullName>
    </submittedName>
</protein>
<dbReference type="EMBL" id="BOQL01000021">
    <property type="protein sequence ID" value="GIM66603.1"/>
    <property type="molecule type" value="Genomic_DNA"/>
</dbReference>
<comment type="caution">
    <text evidence="2">The sequence shown here is derived from an EMBL/GenBank/DDBJ whole genome shotgun (WGS) entry which is preliminary data.</text>
</comment>
<accession>A0A919S8D2</accession>
<reference evidence="2" key="1">
    <citation type="submission" date="2021-03" db="EMBL/GenBank/DDBJ databases">
        <title>Whole genome shotgun sequence of Actinoplanes auranticolor NBRC 12245.</title>
        <authorList>
            <person name="Komaki H."/>
            <person name="Tamura T."/>
        </authorList>
    </citation>
    <scope>NUCLEOTIDE SEQUENCE</scope>
    <source>
        <strain evidence="2">NBRC 12245</strain>
    </source>
</reference>
<sequence>MPQLVTVRVQNRSGRPIRIWVPVLPVVLVFLPVLVLAVLAATVACRVHRVSVARALGAGWHTVSALPGTRVDIEQGRTAVLVTVR</sequence>
<proteinExistence type="predicted"/>
<dbReference type="AlphaFoldDB" id="A0A919S8D2"/>
<evidence type="ECO:0000313" key="2">
    <source>
        <dbReference type="EMBL" id="GIM66603.1"/>
    </source>
</evidence>
<feature type="transmembrane region" description="Helical" evidence="1">
    <location>
        <begin position="20"/>
        <end position="44"/>
    </location>
</feature>
<dbReference type="RefSeq" id="WP_212988404.1">
    <property type="nucleotide sequence ID" value="NZ_BAABEA010000019.1"/>
</dbReference>
<name>A0A919S8D2_9ACTN</name>
<dbReference type="Proteomes" id="UP000681340">
    <property type="component" value="Unassembled WGS sequence"/>
</dbReference>
<evidence type="ECO:0000256" key="1">
    <source>
        <dbReference type="SAM" id="Phobius"/>
    </source>
</evidence>
<evidence type="ECO:0000313" key="3">
    <source>
        <dbReference type="Proteomes" id="UP000681340"/>
    </source>
</evidence>
<keyword evidence="1" id="KW-0812">Transmembrane</keyword>
<keyword evidence="3" id="KW-1185">Reference proteome</keyword>
<gene>
    <name evidence="2" type="ORF">Aau02nite_23610</name>
</gene>
<keyword evidence="1" id="KW-1133">Transmembrane helix</keyword>
<keyword evidence="1" id="KW-0472">Membrane</keyword>
<organism evidence="2 3">
    <name type="scientific">Actinoplanes auranticolor</name>
    <dbReference type="NCBI Taxonomy" id="47988"/>
    <lineage>
        <taxon>Bacteria</taxon>
        <taxon>Bacillati</taxon>
        <taxon>Actinomycetota</taxon>
        <taxon>Actinomycetes</taxon>
        <taxon>Micromonosporales</taxon>
        <taxon>Micromonosporaceae</taxon>
        <taxon>Actinoplanes</taxon>
    </lineage>
</organism>